<evidence type="ECO:0000256" key="6">
    <source>
        <dbReference type="SAM" id="MobiDB-lite"/>
    </source>
</evidence>
<feature type="compositionally biased region" description="Basic residues" evidence="6">
    <location>
        <begin position="209"/>
        <end position="219"/>
    </location>
</feature>
<dbReference type="InParanoid" id="A0A0Q3GY94"/>
<dbReference type="Gramene" id="KQK15975">
    <property type="protein sequence ID" value="KQK15975"/>
    <property type="gene ID" value="BRADI_1g26100v3"/>
</dbReference>
<dbReference type="InterPro" id="IPR027417">
    <property type="entry name" value="P-loop_NTPase"/>
</dbReference>
<dbReference type="Pfam" id="PF14363">
    <property type="entry name" value="AAA_assoc"/>
    <property type="match status" value="1"/>
</dbReference>
<comment type="catalytic activity">
    <reaction evidence="4">
        <text>ATP + H2O = ADP + phosphate + H(+)</text>
        <dbReference type="Rhea" id="RHEA:13065"/>
        <dbReference type="ChEBI" id="CHEBI:15377"/>
        <dbReference type="ChEBI" id="CHEBI:15378"/>
        <dbReference type="ChEBI" id="CHEBI:30616"/>
        <dbReference type="ChEBI" id="CHEBI:43474"/>
        <dbReference type="ChEBI" id="CHEBI:456216"/>
    </reaction>
</comment>
<dbReference type="Pfam" id="PF00004">
    <property type="entry name" value="AAA"/>
    <property type="match status" value="2"/>
</dbReference>
<dbReference type="SMART" id="SM00382">
    <property type="entry name" value="AAA"/>
    <property type="match status" value="1"/>
</dbReference>
<dbReference type="GO" id="GO:0005524">
    <property type="term" value="F:ATP binding"/>
    <property type="evidence" value="ECO:0007669"/>
    <property type="project" value="UniProtKB-KW"/>
</dbReference>
<dbReference type="CDD" id="cd19510">
    <property type="entry name" value="RecA-like_BCS1"/>
    <property type="match status" value="1"/>
</dbReference>
<evidence type="ECO:0000256" key="4">
    <source>
        <dbReference type="ARBA" id="ARBA00049360"/>
    </source>
</evidence>
<comment type="cofactor">
    <cofactor evidence="1">
        <name>Mg(2+)</name>
        <dbReference type="ChEBI" id="CHEBI:18420"/>
    </cofactor>
</comment>
<feature type="region of interest" description="Disordered" evidence="6">
    <location>
        <begin position="385"/>
        <end position="411"/>
    </location>
</feature>
<reference evidence="9" key="3">
    <citation type="submission" date="2018-08" db="UniProtKB">
        <authorList>
            <consortium name="EnsemblPlants"/>
        </authorList>
    </citation>
    <scope>IDENTIFICATION</scope>
    <source>
        <strain evidence="9">cv. Bd21</strain>
    </source>
</reference>
<dbReference type="OrthoDB" id="10251412at2759"/>
<keyword evidence="10" id="KW-1185">Reference proteome</keyword>
<dbReference type="GO" id="GO:0006950">
    <property type="term" value="P:response to stress"/>
    <property type="evidence" value="ECO:0007669"/>
    <property type="project" value="UniProtKB-ARBA"/>
</dbReference>
<accession>A0A0Q3GY94</accession>
<dbReference type="ExpressionAtlas" id="A0A0Q3GY94">
    <property type="expression patterns" value="baseline and differential"/>
</dbReference>
<dbReference type="GO" id="GO:0016887">
    <property type="term" value="F:ATP hydrolysis activity"/>
    <property type="evidence" value="ECO:0007669"/>
    <property type="project" value="InterPro"/>
</dbReference>
<dbReference type="EMBL" id="CM000880">
    <property type="protein sequence ID" value="KQK15975.1"/>
    <property type="molecule type" value="Genomic_DNA"/>
</dbReference>
<dbReference type="SUPFAM" id="SSF52540">
    <property type="entry name" value="P-loop containing nucleoside triphosphate hydrolases"/>
    <property type="match status" value="1"/>
</dbReference>
<dbReference type="InterPro" id="IPR025753">
    <property type="entry name" value="AAA_N_dom"/>
</dbReference>
<dbReference type="EnsemblPlants" id="KQK15975">
    <property type="protein sequence ID" value="KQK15975"/>
    <property type="gene ID" value="BRADI_1g26100v3"/>
</dbReference>
<protein>
    <recommendedName>
        <fullName evidence="7">AAA+ ATPase domain-containing protein</fullName>
    </recommendedName>
</protein>
<dbReference type="InterPro" id="IPR058017">
    <property type="entry name" value="At3g28540-like_C"/>
</dbReference>
<dbReference type="PROSITE" id="PS00674">
    <property type="entry name" value="AAA"/>
    <property type="match status" value="1"/>
</dbReference>
<reference evidence="8" key="2">
    <citation type="submission" date="2017-06" db="EMBL/GenBank/DDBJ databases">
        <title>WGS assembly of Brachypodium distachyon.</title>
        <authorList>
            <consortium name="The International Brachypodium Initiative"/>
            <person name="Lucas S."/>
            <person name="Harmon-Smith M."/>
            <person name="Lail K."/>
            <person name="Tice H."/>
            <person name="Grimwood J."/>
            <person name="Bruce D."/>
            <person name="Barry K."/>
            <person name="Shu S."/>
            <person name="Lindquist E."/>
            <person name="Wang M."/>
            <person name="Pitluck S."/>
            <person name="Vogel J.P."/>
            <person name="Garvin D.F."/>
            <person name="Mockler T.C."/>
            <person name="Schmutz J."/>
            <person name="Rokhsar D."/>
            <person name="Bevan M.W."/>
        </authorList>
    </citation>
    <scope>NUCLEOTIDE SEQUENCE</scope>
    <source>
        <strain evidence="8">Bd21</strain>
    </source>
</reference>
<dbReference type="InterPro" id="IPR003960">
    <property type="entry name" value="ATPase_AAA_CS"/>
</dbReference>
<reference evidence="8 9" key="1">
    <citation type="journal article" date="2010" name="Nature">
        <title>Genome sequencing and analysis of the model grass Brachypodium distachyon.</title>
        <authorList>
            <consortium name="International Brachypodium Initiative"/>
        </authorList>
    </citation>
    <scope>NUCLEOTIDE SEQUENCE [LARGE SCALE GENOMIC DNA]</scope>
    <source>
        <strain evidence="8 9">Bd21</strain>
    </source>
</reference>
<evidence type="ECO:0000256" key="2">
    <source>
        <dbReference type="ARBA" id="ARBA00007448"/>
    </source>
</evidence>
<dbReference type="InterPro" id="IPR003593">
    <property type="entry name" value="AAA+_ATPase"/>
</dbReference>
<evidence type="ECO:0000256" key="3">
    <source>
        <dbReference type="ARBA" id="ARBA00022842"/>
    </source>
</evidence>
<name>A0A0Q3GY94_BRADI</name>
<dbReference type="Proteomes" id="UP000008810">
    <property type="component" value="Chromosome 1"/>
</dbReference>
<sequence>MSADTCRRTIGGFSRGDSVGANPWQYMQPFPAPSRNLRRRAMDHLPLTAKLAGASMEGGAGGRVVDTYKKTLATAASVAAYAMLARGMARELLPEELRAAVRWVAASVRARLGAGGKDRHTIVIRRHFDGGYSENQLFEAARTYLATKIDPRAMRRLCLARSRHKEPDGSSSWSTLLCMEDGGSTTDSFEGVEFKWTSVETSGDDGGGKKGKSHGSSHRAPRETLELSFDAQHTDAALERYVPFIMSAAEQLQRRDRALKIFMNEGRAWHGINHHHPATFDTLAMDPALKTAVVDDLDRFLKRKEYYQRIGKAWKRGYLLYGPPGTGKSSLVAAMANYLRFNLYDLDLSEVRLNSTLQRLLIGMPNKSILVIEDIDCCFDAKSREDSKMPMPADAGNSSDDDGPPSKACQAPQQQQNLTLSGLLNFIDGLWSTSGEERIIVFTTNYKDRLDPALLRPGRMDMHVYMGHCGWEAFRTLARNYHLVDDHALFPEIQGLLAAVEVTPAEASEMLLRSEDADIALRVLTDFLQDKRRRTRKEASEINIDTAEKAMWVSPSPLIGPCLSEETKY</sequence>
<dbReference type="Gene3D" id="3.40.50.300">
    <property type="entry name" value="P-loop containing nucleotide triphosphate hydrolases"/>
    <property type="match status" value="1"/>
</dbReference>
<keyword evidence="5" id="KW-0547">Nucleotide-binding</keyword>
<proteinExistence type="inferred from homology"/>
<dbReference type="InterPro" id="IPR050747">
    <property type="entry name" value="Mitochondrial_chaperone_BCS1"/>
</dbReference>
<dbReference type="Gene3D" id="6.10.280.40">
    <property type="match status" value="1"/>
</dbReference>
<keyword evidence="3" id="KW-0460">Magnesium</keyword>
<evidence type="ECO:0000313" key="10">
    <source>
        <dbReference type="Proteomes" id="UP000008810"/>
    </source>
</evidence>
<comment type="similarity">
    <text evidence="2">Belongs to the AAA ATPase family. BCS1 subfamily.</text>
</comment>
<dbReference type="InterPro" id="IPR003959">
    <property type="entry name" value="ATPase_AAA_core"/>
</dbReference>
<feature type="domain" description="AAA+ ATPase" evidence="7">
    <location>
        <begin position="314"/>
        <end position="470"/>
    </location>
</feature>
<dbReference type="STRING" id="15368.A0A0Q3GY94"/>
<evidence type="ECO:0000256" key="5">
    <source>
        <dbReference type="RuleBase" id="RU003651"/>
    </source>
</evidence>
<keyword evidence="5" id="KW-0067">ATP-binding</keyword>
<dbReference type="AlphaFoldDB" id="A0A0Q3GY94"/>
<dbReference type="PANTHER" id="PTHR23070">
    <property type="entry name" value="BCS1 AAA-TYPE ATPASE"/>
    <property type="match status" value="1"/>
</dbReference>
<evidence type="ECO:0000259" key="7">
    <source>
        <dbReference type="SMART" id="SM00382"/>
    </source>
</evidence>
<gene>
    <name evidence="8" type="ORF">BRADI_1g26100v3</name>
</gene>
<feature type="region of interest" description="Disordered" evidence="6">
    <location>
        <begin position="200"/>
        <end position="221"/>
    </location>
</feature>
<evidence type="ECO:0000256" key="1">
    <source>
        <dbReference type="ARBA" id="ARBA00001946"/>
    </source>
</evidence>
<evidence type="ECO:0000313" key="9">
    <source>
        <dbReference type="EnsemblPlants" id="KQK15975"/>
    </source>
</evidence>
<dbReference type="Pfam" id="PF25568">
    <property type="entry name" value="AAA_lid_At3g28540"/>
    <property type="match status" value="1"/>
</dbReference>
<evidence type="ECO:0000313" key="8">
    <source>
        <dbReference type="EMBL" id="KQK15975.1"/>
    </source>
</evidence>
<organism evidence="8">
    <name type="scientific">Brachypodium distachyon</name>
    <name type="common">Purple false brome</name>
    <name type="synonym">Trachynia distachya</name>
    <dbReference type="NCBI Taxonomy" id="15368"/>
    <lineage>
        <taxon>Eukaryota</taxon>
        <taxon>Viridiplantae</taxon>
        <taxon>Streptophyta</taxon>
        <taxon>Embryophyta</taxon>
        <taxon>Tracheophyta</taxon>
        <taxon>Spermatophyta</taxon>
        <taxon>Magnoliopsida</taxon>
        <taxon>Liliopsida</taxon>
        <taxon>Poales</taxon>
        <taxon>Poaceae</taxon>
        <taxon>BOP clade</taxon>
        <taxon>Pooideae</taxon>
        <taxon>Stipodae</taxon>
        <taxon>Brachypodieae</taxon>
        <taxon>Brachypodium</taxon>
    </lineage>
</organism>
<dbReference type="FunCoup" id="A0A0Q3GY94">
    <property type="interactions" value="959"/>
</dbReference>